<name>A0AAN5D984_9BILA</name>
<feature type="region of interest" description="Disordered" evidence="1">
    <location>
        <begin position="1"/>
        <end position="28"/>
    </location>
</feature>
<keyword evidence="3" id="KW-1185">Reference proteome</keyword>
<feature type="compositionally biased region" description="Basic and acidic residues" evidence="1">
    <location>
        <begin position="90"/>
        <end position="112"/>
    </location>
</feature>
<accession>A0AAN5D984</accession>
<organism evidence="2 3">
    <name type="scientific">Pristionchus mayeri</name>
    <dbReference type="NCBI Taxonomy" id="1317129"/>
    <lineage>
        <taxon>Eukaryota</taxon>
        <taxon>Metazoa</taxon>
        <taxon>Ecdysozoa</taxon>
        <taxon>Nematoda</taxon>
        <taxon>Chromadorea</taxon>
        <taxon>Rhabditida</taxon>
        <taxon>Rhabditina</taxon>
        <taxon>Diplogasteromorpha</taxon>
        <taxon>Diplogasteroidea</taxon>
        <taxon>Neodiplogasteridae</taxon>
        <taxon>Pristionchus</taxon>
    </lineage>
</organism>
<reference evidence="3" key="1">
    <citation type="submission" date="2022-10" db="EMBL/GenBank/DDBJ databases">
        <title>Genome assembly of Pristionchus species.</title>
        <authorList>
            <person name="Yoshida K."/>
            <person name="Sommer R.J."/>
        </authorList>
    </citation>
    <scope>NUCLEOTIDE SEQUENCE [LARGE SCALE GENOMIC DNA]</scope>
    <source>
        <strain evidence="3">RS5460</strain>
    </source>
</reference>
<proteinExistence type="predicted"/>
<dbReference type="EMBL" id="BTRK01000006">
    <property type="protein sequence ID" value="GMR59106.1"/>
    <property type="molecule type" value="Genomic_DNA"/>
</dbReference>
<evidence type="ECO:0000256" key="1">
    <source>
        <dbReference type="SAM" id="MobiDB-lite"/>
    </source>
</evidence>
<dbReference type="Proteomes" id="UP001328107">
    <property type="component" value="Unassembled WGS sequence"/>
</dbReference>
<dbReference type="AlphaFoldDB" id="A0AAN5D984"/>
<protein>
    <submittedName>
        <fullName evidence="2">Uncharacterized protein</fullName>
    </submittedName>
</protein>
<evidence type="ECO:0000313" key="3">
    <source>
        <dbReference type="Proteomes" id="UP001328107"/>
    </source>
</evidence>
<feature type="non-terminal residue" evidence="2">
    <location>
        <position position="112"/>
    </location>
</feature>
<comment type="caution">
    <text evidence="2">The sequence shown here is derived from an EMBL/GenBank/DDBJ whole genome shotgun (WGS) entry which is preliminary data.</text>
</comment>
<evidence type="ECO:0000313" key="2">
    <source>
        <dbReference type="EMBL" id="GMR59106.1"/>
    </source>
</evidence>
<gene>
    <name evidence="2" type="ORF">PMAYCL1PPCAC_29301</name>
</gene>
<sequence>MKFKKFTGGAKGGGGTNKGRNGVFKKFNKDGKKENVVVRPGQNRFHDDEQEAFVPHFQKEVKEAKHKTFDDEGSEVTRPYKKNKFANEANGHKEKFDGVKSKGKEVKEKEMK</sequence>
<feature type="region of interest" description="Disordered" evidence="1">
    <location>
        <begin position="86"/>
        <end position="112"/>
    </location>
</feature>